<dbReference type="Proteomes" id="UP001596972">
    <property type="component" value="Unassembled WGS sequence"/>
</dbReference>
<dbReference type="RefSeq" id="WP_378300064.1">
    <property type="nucleotide sequence ID" value="NZ_JBHTJA010000034.1"/>
</dbReference>
<dbReference type="PROSITE" id="PS51194">
    <property type="entry name" value="HELICASE_CTER"/>
    <property type="match status" value="1"/>
</dbReference>
<comment type="caution">
    <text evidence="3">The sequence shown here is derived from an EMBL/GenBank/DDBJ whole genome shotgun (WGS) entry which is preliminary data.</text>
</comment>
<dbReference type="InterPro" id="IPR003615">
    <property type="entry name" value="HNH_nuc"/>
</dbReference>
<evidence type="ECO:0000313" key="3">
    <source>
        <dbReference type="EMBL" id="MFD0902363.1"/>
    </source>
</evidence>
<feature type="region of interest" description="Disordered" evidence="1">
    <location>
        <begin position="490"/>
        <end position="514"/>
    </location>
</feature>
<dbReference type="InterPro" id="IPR014001">
    <property type="entry name" value="Helicase_ATP-bd"/>
</dbReference>
<keyword evidence="3" id="KW-0347">Helicase</keyword>
<organism evidence="3 4">
    <name type="scientific">Actinomadura sediminis</name>
    <dbReference type="NCBI Taxonomy" id="1038904"/>
    <lineage>
        <taxon>Bacteria</taxon>
        <taxon>Bacillati</taxon>
        <taxon>Actinomycetota</taxon>
        <taxon>Actinomycetes</taxon>
        <taxon>Streptosporangiales</taxon>
        <taxon>Thermomonosporaceae</taxon>
        <taxon>Actinomadura</taxon>
    </lineage>
</organism>
<dbReference type="Pfam" id="PF01844">
    <property type="entry name" value="HNH"/>
    <property type="match status" value="1"/>
</dbReference>
<protein>
    <submittedName>
        <fullName evidence="3">DEAD/DEAH box helicase family protein</fullName>
    </submittedName>
</protein>
<keyword evidence="3" id="KW-0547">Nucleotide-binding</keyword>
<dbReference type="InterPro" id="IPR050742">
    <property type="entry name" value="Helicase_Restrict-Modif_Enz"/>
</dbReference>
<evidence type="ECO:0000313" key="4">
    <source>
        <dbReference type="Proteomes" id="UP001596972"/>
    </source>
</evidence>
<keyword evidence="4" id="KW-1185">Reference proteome</keyword>
<keyword evidence="3" id="KW-0067">ATP-binding</keyword>
<feature type="compositionally biased region" description="Basic and acidic residues" evidence="1">
    <location>
        <begin position="490"/>
        <end position="504"/>
    </location>
</feature>
<dbReference type="Gene3D" id="3.40.50.300">
    <property type="entry name" value="P-loop containing nucleotide triphosphate hydrolases"/>
    <property type="match status" value="2"/>
</dbReference>
<evidence type="ECO:0000256" key="1">
    <source>
        <dbReference type="SAM" id="MobiDB-lite"/>
    </source>
</evidence>
<dbReference type="SUPFAM" id="SSF52540">
    <property type="entry name" value="P-loop containing nucleoside triphosphate hydrolases"/>
    <property type="match status" value="1"/>
</dbReference>
<evidence type="ECO:0000259" key="2">
    <source>
        <dbReference type="PROSITE" id="PS51194"/>
    </source>
</evidence>
<feature type="region of interest" description="Disordered" evidence="1">
    <location>
        <begin position="577"/>
        <end position="601"/>
    </location>
</feature>
<dbReference type="InterPro" id="IPR027417">
    <property type="entry name" value="P-loop_NTPase"/>
</dbReference>
<dbReference type="PANTHER" id="PTHR47396">
    <property type="entry name" value="TYPE I RESTRICTION ENZYME ECOKI R PROTEIN"/>
    <property type="match status" value="1"/>
</dbReference>
<dbReference type="InterPro" id="IPR002711">
    <property type="entry name" value="HNH"/>
</dbReference>
<feature type="domain" description="Helicase C-terminal" evidence="2">
    <location>
        <begin position="346"/>
        <end position="506"/>
    </location>
</feature>
<dbReference type="InterPro" id="IPR006935">
    <property type="entry name" value="Helicase/UvrB_N"/>
</dbReference>
<dbReference type="Pfam" id="PF00271">
    <property type="entry name" value="Helicase_C"/>
    <property type="match status" value="1"/>
</dbReference>
<dbReference type="GO" id="GO:0004386">
    <property type="term" value="F:helicase activity"/>
    <property type="evidence" value="ECO:0007669"/>
    <property type="project" value="UniProtKB-KW"/>
</dbReference>
<accession>A0ABW3EPS5</accession>
<dbReference type="PANTHER" id="PTHR47396:SF1">
    <property type="entry name" value="ATP-DEPENDENT HELICASE IRC3-RELATED"/>
    <property type="match status" value="1"/>
</dbReference>
<dbReference type="InterPro" id="IPR001650">
    <property type="entry name" value="Helicase_C-like"/>
</dbReference>
<dbReference type="SMART" id="SM00507">
    <property type="entry name" value="HNHc"/>
    <property type="match status" value="1"/>
</dbReference>
<sequence>MTERRRFGIRQRRALFRRSGGRCARCDTPLDVGWHADHVAPHALGGPTLTSNGQALCPPCNLLKGTTVAYNDTFRPRPFQADVIEAVLDGFATGRKTTVALGTPGTGKTLAYQATATQLIREGLIDYVAVFVPRVTLAQQCETSWMHQDRKTKELHGLHGLFDARARLGKIRHMDANPPFTRPGETGTGFVSCYASLVRAEIDYLDWAREHEGRFLLVADEAQFCGARDDDRGGGTEAGRVVKEMHAYAAHTLLLTGTPYRADGRKLILADYGDLDTDGKQLLIRQVEATYEDGIEEGYLRRFEMQMHDGWVTETDVAGEFSTRYRLSKREASLKPIMRLPSTWQPLTDRVVQAVKEKQILNPDYRGLISCMERRDAEAVRDYLAAVHPELRVYIAVSSDGAAAQKALQDFKDKPADILVTVRMAFIGYDCPKITVVGVLTHYRDPGHLMQLIGRGLRTWDAEPSREQSCRVIAPDDPRMQAFLAMLKEQSEEGVRRRKERDGDTAGPGEGPSFIDELTVIEKTELDRERRVSPDIELDHDELMLYEAIKAKHGSSIDTTMFAAMVADLGMRLTNPNPTANAASQAFDEPAAAPRPEPPREVLTDKQQIERINAETAEVVRDYLATRGIRAGHPEYSMYIGKVTSRVNAASRKAAQVRTVEDAEQRLAAARRLCGAS</sequence>
<reference evidence="4" key="1">
    <citation type="journal article" date="2019" name="Int. J. Syst. Evol. Microbiol.">
        <title>The Global Catalogue of Microorganisms (GCM) 10K type strain sequencing project: providing services to taxonomists for standard genome sequencing and annotation.</title>
        <authorList>
            <consortium name="The Broad Institute Genomics Platform"/>
            <consortium name="The Broad Institute Genome Sequencing Center for Infectious Disease"/>
            <person name="Wu L."/>
            <person name="Ma J."/>
        </authorList>
    </citation>
    <scope>NUCLEOTIDE SEQUENCE [LARGE SCALE GENOMIC DNA]</scope>
    <source>
        <strain evidence="4">JCM 31202</strain>
    </source>
</reference>
<dbReference type="SMART" id="SM00487">
    <property type="entry name" value="DEXDc"/>
    <property type="match status" value="1"/>
</dbReference>
<dbReference type="Pfam" id="PF04851">
    <property type="entry name" value="ResIII"/>
    <property type="match status" value="1"/>
</dbReference>
<keyword evidence="3" id="KW-0378">Hydrolase</keyword>
<dbReference type="CDD" id="cd00085">
    <property type="entry name" value="HNHc"/>
    <property type="match status" value="1"/>
</dbReference>
<name>A0ABW3EPS5_9ACTN</name>
<gene>
    <name evidence="3" type="ORF">ACFQ11_18335</name>
</gene>
<proteinExistence type="predicted"/>
<dbReference type="EMBL" id="JBHTJA010000034">
    <property type="protein sequence ID" value="MFD0902363.1"/>
    <property type="molecule type" value="Genomic_DNA"/>
</dbReference>
<dbReference type="Gene3D" id="1.10.30.50">
    <property type="match status" value="1"/>
</dbReference>